<dbReference type="OrthoDB" id="370168at2"/>
<keyword evidence="3" id="KW-0804">Transcription</keyword>
<dbReference type="PROSITE" id="PS51118">
    <property type="entry name" value="HTH_HXLR"/>
    <property type="match status" value="1"/>
</dbReference>
<sequence>MPTTTAPPTELDAFDTLVPDVFQRGCDSRRTLETVAGKWGVLSLAALREGSIRFNALRRRVDGVSEKMLAQTLQALERDGLVLRTVRETIPPNVEYSLTPLGTRVADRLLALITVVEESVPEVVEARAAYDTRGLSAS</sequence>
<dbReference type="PANTHER" id="PTHR33204">
    <property type="entry name" value="TRANSCRIPTIONAL REGULATOR, MARR FAMILY"/>
    <property type="match status" value="1"/>
</dbReference>
<dbReference type="InterPro" id="IPR036388">
    <property type="entry name" value="WH-like_DNA-bd_sf"/>
</dbReference>
<dbReference type="PANTHER" id="PTHR33204:SF37">
    <property type="entry name" value="HTH-TYPE TRANSCRIPTIONAL REGULATOR YODB"/>
    <property type="match status" value="1"/>
</dbReference>
<dbReference type="GO" id="GO:0003677">
    <property type="term" value="F:DNA binding"/>
    <property type="evidence" value="ECO:0007669"/>
    <property type="project" value="UniProtKB-KW"/>
</dbReference>
<dbReference type="Pfam" id="PF01638">
    <property type="entry name" value="HxlR"/>
    <property type="match status" value="1"/>
</dbReference>
<evidence type="ECO:0000256" key="2">
    <source>
        <dbReference type="ARBA" id="ARBA00023125"/>
    </source>
</evidence>
<dbReference type="RefSeq" id="WP_093182407.1">
    <property type="nucleotide sequence ID" value="NZ_FMYH01000002.1"/>
</dbReference>
<dbReference type="Gene3D" id="1.10.10.10">
    <property type="entry name" value="Winged helix-like DNA-binding domain superfamily/Winged helix DNA-binding domain"/>
    <property type="match status" value="1"/>
</dbReference>
<dbReference type="AlphaFoldDB" id="A0A1G6L4S9"/>
<accession>A0A1G6L4S9</accession>
<evidence type="ECO:0000256" key="1">
    <source>
        <dbReference type="ARBA" id="ARBA00023015"/>
    </source>
</evidence>
<reference evidence="5 6" key="1">
    <citation type="submission" date="2016-09" db="EMBL/GenBank/DDBJ databases">
        <authorList>
            <person name="Capua I."/>
            <person name="De Benedictis P."/>
            <person name="Joannis T."/>
            <person name="Lombin L.H."/>
            <person name="Cattoli G."/>
        </authorList>
    </citation>
    <scope>NUCLEOTIDE SEQUENCE [LARGE SCALE GENOMIC DNA]</scope>
    <source>
        <strain evidence="5 6">ISLP-3</strain>
    </source>
</reference>
<dbReference type="STRING" id="1814289.SAMN05216410_1764"/>
<gene>
    <name evidence="5" type="ORF">SAMN05216410_1764</name>
</gene>
<keyword evidence="6" id="KW-1185">Reference proteome</keyword>
<organism evidence="5 6">
    <name type="scientific">Sanguibacter gelidistatuariae</name>
    <dbReference type="NCBI Taxonomy" id="1814289"/>
    <lineage>
        <taxon>Bacteria</taxon>
        <taxon>Bacillati</taxon>
        <taxon>Actinomycetota</taxon>
        <taxon>Actinomycetes</taxon>
        <taxon>Micrococcales</taxon>
        <taxon>Sanguibacteraceae</taxon>
        <taxon>Sanguibacter</taxon>
    </lineage>
</organism>
<dbReference type="EMBL" id="FMYH01000002">
    <property type="protein sequence ID" value="SDC38128.1"/>
    <property type="molecule type" value="Genomic_DNA"/>
</dbReference>
<dbReference type="Proteomes" id="UP000199039">
    <property type="component" value="Unassembled WGS sequence"/>
</dbReference>
<evidence type="ECO:0000259" key="4">
    <source>
        <dbReference type="PROSITE" id="PS51118"/>
    </source>
</evidence>
<protein>
    <submittedName>
        <fullName evidence="5">Transcriptional regulator, HxlR family</fullName>
    </submittedName>
</protein>
<feature type="domain" description="HTH hxlR-type" evidence="4">
    <location>
        <begin position="26"/>
        <end position="124"/>
    </location>
</feature>
<dbReference type="InterPro" id="IPR036390">
    <property type="entry name" value="WH_DNA-bd_sf"/>
</dbReference>
<evidence type="ECO:0000256" key="3">
    <source>
        <dbReference type="ARBA" id="ARBA00023163"/>
    </source>
</evidence>
<keyword evidence="1" id="KW-0805">Transcription regulation</keyword>
<evidence type="ECO:0000313" key="6">
    <source>
        <dbReference type="Proteomes" id="UP000199039"/>
    </source>
</evidence>
<keyword evidence="2" id="KW-0238">DNA-binding</keyword>
<evidence type="ECO:0000313" key="5">
    <source>
        <dbReference type="EMBL" id="SDC38128.1"/>
    </source>
</evidence>
<proteinExistence type="predicted"/>
<name>A0A1G6L4S9_9MICO</name>
<dbReference type="SUPFAM" id="SSF46785">
    <property type="entry name" value="Winged helix' DNA-binding domain"/>
    <property type="match status" value="1"/>
</dbReference>
<dbReference type="InterPro" id="IPR002577">
    <property type="entry name" value="HTH_HxlR"/>
</dbReference>